<protein>
    <submittedName>
        <fullName evidence="1">Uncharacterized protein</fullName>
    </submittedName>
</protein>
<dbReference type="RefSeq" id="WP_376979951.1">
    <property type="nucleotide sequence ID" value="NZ_JBHLSV010000008.1"/>
</dbReference>
<reference evidence="1 2" key="1">
    <citation type="submission" date="2024-09" db="EMBL/GenBank/DDBJ databases">
        <authorList>
            <person name="Sun Q."/>
            <person name="Mori K."/>
        </authorList>
    </citation>
    <scope>NUCLEOTIDE SEQUENCE [LARGE SCALE GENOMIC DNA]</scope>
    <source>
        <strain evidence="1 2">CICC 10874</strain>
    </source>
</reference>
<gene>
    <name evidence="1" type="ORF">ACFFF6_08630</name>
</gene>
<organism evidence="1 2">
    <name type="scientific">Brachybacterium hainanense</name>
    <dbReference type="NCBI Taxonomy" id="1541174"/>
    <lineage>
        <taxon>Bacteria</taxon>
        <taxon>Bacillati</taxon>
        <taxon>Actinomycetota</taxon>
        <taxon>Actinomycetes</taxon>
        <taxon>Micrococcales</taxon>
        <taxon>Dermabacteraceae</taxon>
        <taxon>Brachybacterium</taxon>
    </lineage>
</organism>
<accession>A0ABV6RAK4</accession>
<comment type="caution">
    <text evidence="1">The sequence shown here is derived from an EMBL/GenBank/DDBJ whole genome shotgun (WGS) entry which is preliminary data.</text>
</comment>
<evidence type="ECO:0000313" key="1">
    <source>
        <dbReference type="EMBL" id="MFC0674017.1"/>
    </source>
</evidence>
<evidence type="ECO:0000313" key="2">
    <source>
        <dbReference type="Proteomes" id="UP001589793"/>
    </source>
</evidence>
<name>A0ABV6RAK4_9MICO</name>
<sequence length="68" mass="6819">MSATSATSIRTRLVHGLAVAAVLGITMAPVGALASPISDKVGDGSTVEAQKIQGICEIAPRLPFICVG</sequence>
<dbReference type="EMBL" id="JBHLSV010000008">
    <property type="protein sequence ID" value="MFC0674017.1"/>
    <property type="molecule type" value="Genomic_DNA"/>
</dbReference>
<proteinExistence type="predicted"/>
<keyword evidence="2" id="KW-1185">Reference proteome</keyword>
<dbReference type="Proteomes" id="UP001589793">
    <property type="component" value="Unassembled WGS sequence"/>
</dbReference>